<comment type="caution">
    <text evidence="1">The sequence shown here is derived from an EMBL/GenBank/DDBJ whole genome shotgun (WGS) entry which is preliminary data.</text>
</comment>
<dbReference type="Proteomes" id="UP000294588">
    <property type="component" value="Unassembled WGS sequence"/>
</dbReference>
<protein>
    <submittedName>
        <fullName evidence="1">Uncharacterized protein</fullName>
    </submittedName>
</protein>
<keyword evidence="2" id="KW-1185">Reference proteome</keyword>
<proteinExistence type="predicted"/>
<name>A0AC61QKC1_9BACT</name>
<organism evidence="1 2">
    <name type="scientific">Candidatus Syntrophosphaera thermopropionivorans</name>
    <dbReference type="NCBI Taxonomy" id="2593015"/>
    <lineage>
        <taxon>Bacteria</taxon>
        <taxon>Pseudomonadati</taxon>
        <taxon>Candidatus Cloacimonadota</taxon>
        <taxon>Candidatus Cloacimonadia</taxon>
        <taxon>Candidatus Cloacimonadales</taxon>
        <taxon>Candidatus Cloacimonadaceae</taxon>
        <taxon>Candidatus Syntrophosphaera</taxon>
    </lineage>
</organism>
<evidence type="ECO:0000313" key="1">
    <source>
        <dbReference type="EMBL" id="TDF74131.1"/>
    </source>
</evidence>
<dbReference type="EMBL" id="SMOG01000002">
    <property type="protein sequence ID" value="TDF74131.1"/>
    <property type="molecule type" value="Genomic_DNA"/>
</dbReference>
<gene>
    <name evidence="1" type="ORF">E0946_01500</name>
</gene>
<sequence length="184" mass="21325">MNQSKYSRDLKHLVPQRQKDEWSLSIISLIDILTILLVFLLANVTVEGQKFTQPNRMTFPVSMKKRDLLEKKGTTVVQIYPDRILIGEKGIYFGTLNEFANDPVKRTEILKYLQTTALQILEDKDESGNPRTPPTLLIQADRAIPCWYITEFVSLGTSAYYEYIYFATLLDANWFQHSVLSTRR</sequence>
<evidence type="ECO:0000313" key="2">
    <source>
        <dbReference type="Proteomes" id="UP000294588"/>
    </source>
</evidence>
<reference evidence="1" key="1">
    <citation type="submission" date="2019-03" db="EMBL/GenBank/DDBJ databases">
        <title>Candidatus Syntrophosphaera thermopropionivorans: a novel player in syntrophic propionate oxidation during anaerobic digestion.</title>
        <authorList>
            <person name="Dyksma S."/>
        </authorList>
    </citation>
    <scope>NUCLEOTIDE SEQUENCE</scope>
    <source>
        <strain evidence="1">W5</strain>
    </source>
</reference>
<accession>A0AC61QKC1</accession>